<dbReference type="EMBL" id="JAQSIO010000009">
    <property type="protein sequence ID" value="MDD0816622.1"/>
    <property type="molecule type" value="Genomic_DNA"/>
</dbReference>
<proteinExistence type="predicted"/>
<evidence type="ECO:0000313" key="2">
    <source>
        <dbReference type="EMBL" id="MDD0816622.1"/>
    </source>
</evidence>
<dbReference type="Proteomes" id="UP001528672">
    <property type="component" value="Unassembled WGS sequence"/>
</dbReference>
<reference evidence="2 3" key="1">
    <citation type="submission" date="2023-02" db="EMBL/GenBank/DDBJ databases">
        <title>Bacterial whole genome sequence for Curvibacter sp. HBC28.</title>
        <authorList>
            <person name="Le V."/>
            <person name="Ko S.-R."/>
            <person name="Ahn C.-Y."/>
            <person name="Oh H.-M."/>
        </authorList>
    </citation>
    <scope>NUCLEOTIDE SEQUENCE [LARGE SCALE GENOMIC DNA]</scope>
    <source>
        <strain evidence="2 3">HBC28</strain>
    </source>
</reference>
<feature type="region of interest" description="Disordered" evidence="1">
    <location>
        <begin position="42"/>
        <end position="67"/>
    </location>
</feature>
<evidence type="ECO:0008006" key="4">
    <source>
        <dbReference type="Google" id="ProtNLM"/>
    </source>
</evidence>
<dbReference type="RefSeq" id="WP_273928552.1">
    <property type="nucleotide sequence ID" value="NZ_JAQSIO010000009.1"/>
</dbReference>
<keyword evidence="3" id="KW-1185">Reference proteome</keyword>
<evidence type="ECO:0000256" key="1">
    <source>
        <dbReference type="SAM" id="MobiDB-lite"/>
    </source>
</evidence>
<name>A0ABT5MJ77_9BURK</name>
<sequence>MNILRLRIRPDAPINLSAPLAPTSPSVVTVRNSVIASLPQRPAVQQDDALPRSQARSNVDGAAASAA</sequence>
<evidence type="ECO:0000313" key="3">
    <source>
        <dbReference type="Proteomes" id="UP001528672"/>
    </source>
</evidence>
<comment type="caution">
    <text evidence="2">The sequence shown here is derived from an EMBL/GenBank/DDBJ whole genome shotgun (WGS) entry which is preliminary data.</text>
</comment>
<organism evidence="2 3">
    <name type="scientific">Curvibacter microcysteis</name>
    <dbReference type="NCBI Taxonomy" id="3026419"/>
    <lineage>
        <taxon>Bacteria</taxon>
        <taxon>Pseudomonadati</taxon>
        <taxon>Pseudomonadota</taxon>
        <taxon>Betaproteobacteria</taxon>
        <taxon>Burkholderiales</taxon>
        <taxon>Comamonadaceae</taxon>
        <taxon>Curvibacter</taxon>
    </lineage>
</organism>
<protein>
    <recommendedName>
        <fullName evidence="4">Flagellar hook-length control protein FliK</fullName>
    </recommendedName>
</protein>
<gene>
    <name evidence="2" type="ORF">PSQ39_18430</name>
</gene>
<accession>A0ABT5MJ77</accession>